<feature type="compositionally biased region" description="Basic and acidic residues" evidence="1">
    <location>
        <begin position="237"/>
        <end position="260"/>
    </location>
</feature>
<feature type="region of interest" description="Disordered" evidence="1">
    <location>
        <begin position="107"/>
        <end position="159"/>
    </location>
</feature>
<feature type="compositionally biased region" description="Low complexity" evidence="1">
    <location>
        <begin position="131"/>
        <end position="140"/>
    </location>
</feature>
<evidence type="ECO:0000313" key="2">
    <source>
        <dbReference type="EMBL" id="KXN66841.1"/>
    </source>
</evidence>
<gene>
    <name evidence="2" type="ORF">CONCODRAFT_11231</name>
</gene>
<proteinExistence type="predicted"/>
<organism evidence="2 3">
    <name type="scientific">Conidiobolus coronatus (strain ATCC 28846 / CBS 209.66 / NRRL 28638)</name>
    <name type="common">Delacroixia coronata</name>
    <dbReference type="NCBI Taxonomy" id="796925"/>
    <lineage>
        <taxon>Eukaryota</taxon>
        <taxon>Fungi</taxon>
        <taxon>Fungi incertae sedis</taxon>
        <taxon>Zoopagomycota</taxon>
        <taxon>Entomophthoromycotina</taxon>
        <taxon>Entomophthoromycetes</taxon>
        <taxon>Entomophthorales</taxon>
        <taxon>Ancylistaceae</taxon>
        <taxon>Conidiobolus</taxon>
    </lineage>
</organism>
<feature type="compositionally biased region" description="Low complexity" evidence="1">
    <location>
        <begin position="182"/>
        <end position="193"/>
    </location>
</feature>
<reference evidence="2 3" key="1">
    <citation type="journal article" date="2015" name="Genome Biol. Evol.">
        <title>Phylogenomic analyses indicate that early fungi evolved digesting cell walls of algal ancestors of land plants.</title>
        <authorList>
            <person name="Chang Y."/>
            <person name="Wang S."/>
            <person name="Sekimoto S."/>
            <person name="Aerts A.L."/>
            <person name="Choi C."/>
            <person name="Clum A."/>
            <person name="LaButti K.M."/>
            <person name="Lindquist E.A."/>
            <person name="Yee Ngan C."/>
            <person name="Ohm R.A."/>
            <person name="Salamov A.A."/>
            <person name="Grigoriev I.V."/>
            <person name="Spatafora J.W."/>
            <person name="Berbee M.L."/>
        </authorList>
    </citation>
    <scope>NUCLEOTIDE SEQUENCE [LARGE SCALE GENOMIC DNA]</scope>
    <source>
        <strain evidence="2 3">NRRL 28638</strain>
    </source>
</reference>
<evidence type="ECO:0000313" key="3">
    <source>
        <dbReference type="Proteomes" id="UP000070444"/>
    </source>
</evidence>
<feature type="compositionally biased region" description="Polar residues" evidence="1">
    <location>
        <begin position="120"/>
        <end position="129"/>
    </location>
</feature>
<dbReference type="EMBL" id="KQ964685">
    <property type="protein sequence ID" value="KXN66841.1"/>
    <property type="molecule type" value="Genomic_DNA"/>
</dbReference>
<dbReference type="AlphaFoldDB" id="A0A137NVY6"/>
<accession>A0A137NVY6</accession>
<sequence>MVIYTTPADGYNRRRSYHNGNYYYSPYPMYQTYTRSNSLPQQQSQGTDPYSQQNYYQTYEQYYQSWNYYQQYYYPINYSNYPAQYPQASTTQSNYYYNTSDLTNSTNGALNNAIKPPHDQISTNQIPQTASPPKDSPSSPSRKDSLSNHLPTKKLNGWSGKLFQPKKLDKIKFQLGRNVFQSPSPNSLTPSTSCELVVNAPNSPEKTLDEESNQSISIDPIIETDENAAPPPASEVEEVKSTEEPKADQSTDIPDSEKIE</sequence>
<name>A0A137NVY6_CONC2</name>
<dbReference type="Proteomes" id="UP000070444">
    <property type="component" value="Unassembled WGS sequence"/>
</dbReference>
<feature type="non-terminal residue" evidence="2">
    <location>
        <position position="260"/>
    </location>
</feature>
<protein>
    <submittedName>
        <fullName evidence="2">Uncharacterized protein</fullName>
    </submittedName>
</protein>
<keyword evidence="3" id="KW-1185">Reference proteome</keyword>
<evidence type="ECO:0000256" key="1">
    <source>
        <dbReference type="SAM" id="MobiDB-lite"/>
    </source>
</evidence>
<feature type="region of interest" description="Disordered" evidence="1">
    <location>
        <begin position="180"/>
        <end position="260"/>
    </location>
</feature>